<gene>
    <name evidence="5" type="ORF">IL334_001291</name>
</gene>
<feature type="compositionally biased region" description="Polar residues" evidence="3">
    <location>
        <begin position="80"/>
        <end position="93"/>
    </location>
</feature>
<dbReference type="Gene3D" id="6.10.140.1040">
    <property type="match status" value="1"/>
</dbReference>
<dbReference type="GeneID" id="87953422"/>
<evidence type="ECO:0000313" key="6">
    <source>
        <dbReference type="Proteomes" id="UP001329825"/>
    </source>
</evidence>
<feature type="compositionally biased region" description="Gly residues" evidence="3">
    <location>
        <begin position="329"/>
        <end position="359"/>
    </location>
</feature>
<evidence type="ECO:0000313" key="5">
    <source>
        <dbReference type="EMBL" id="WRT64359.1"/>
    </source>
</evidence>
<feature type="compositionally biased region" description="Basic and acidic residues" evidence="3">
    <location>
        <begin position="291"/>
        <end position="306"/>
    </location>
</feature>
<keyword evidence="2" id="KW-0963">Cytoplasm</keyword>
<feature type="compositionally biased region" description="Basic and acidic residues" evidence="3">
    <location>
        <begin position="319"/>
        <end position="328"/>
    </location>
</feature>
<dbReference type="InterPro" id="IPR006861">
    <property type="entry name" value="HABP4_PAIRBP1-bd"/>
</dbReference>
<feature type="compositionally biased region" description="Basic and acidic residues" evidence="3">
    <location>
        <begin position="193"/>
        <end position="204"/>
    </location>
</feature>
<comment type="subcellular location">
    <subcellularLocation>
        <location evidence="1">Cytoplasm</location>
    </subcellularLocation>
</comment>
<dbReference type="InterPro" id="IPR019084">
    <property type="entry name" value="STM1-like_N"/>
</dbReference>
<feature type="compositionally biased region" description="Basic and acidic residues" evidence="3">
    <location>
        <begin position="162"/>
        <end position="171"/>
    </location>
</feature>
<keyword evidence="6" id="KW-1185">Reference proteome</keyword>
<sequence>MSVVSKNIFDLLGDDGDSSPAPAPKAAAAPAKKETPAPARAVPGSQPRSQGQGQGARGRGSYPSRGGNRSANQGEREQRNTGPVSAEGNQEGTETAGGFDGERLPPSRKGNQGSVRDAHTKGPRGNRPARGGATSSRDVTSGGHSSYGSGHYRGNKVPAGAGERRVFERKNQNGGNDSQKKVDHGWGANTGEAELKDEVEGEKDAETEEAQPQTPAPEAEAAAEEPAAPVEPEEPEEVTKSYDDFLAERAQQALNIPGLEKKEARTVQSNLEGTAFVRQGVEEFFSGKSTKSTESKAKPKKEKVFIEFDGQFAQPNRPPRRDNREGGEQQRGGRGGGRGARGGQRGARGGNGPRGGARGGRAPAGINANDTNAFPALGA</sequence>
<dbReference type="PANTHER" id="PTHR12299">
    <property type="entry name" value="HYALURONIC ACID-BINDING PROTEIN 4"/>
    <property type="match status" value="1"/>
</dbReference>
<dbReference type="Proteomes" id="UP001329825">
    <property type="component" value="Chromosome 1"/>
</dbReference>
<reference evidence="5 6" key="1">
    <citation type="submission" date="2024-01" db="EMBL/GenBank/DDBJ databases">
        <title>Comparative genomics of Cryptococcus and Kwoniella reveals pathogenesis evolution and contrasting modes of karyotype evolution via chromosome fusion or intercentromeric recombination.</title>
        <authorList>
            <person name="Coelho M.A."/>
            <person name="David-Palma M."/>
            <person name="Shea T."/>
            <person name="Bowers K."/>
            <person name="McGinley-Smith S."/>
            <person name="Mohammad A.W."/>
            <person name="Gnirke A."/>
            <person name="Yurkov A.M."/>
            <person name="Nowrousian M."/>
            <person name="Sun S."/>
            <person name="Cuomo C.A."/>
            <person name="Heitman J."/>
        </authorList>
    </citation>
    <scope>NUCLEOTIDE SEQUENCE [LARGE SCALE GENOMIC DNA]</scope>
    <source>
        <strain evidence="5">CBS 11374</strain>
    </source>
</reference>
<name>A0ABZ1CRI1_9TREE</name>
<accession>A0ABZ1CRI1</accession>
<evidence type="ECO:0000256" key="3">
    <source>
        <dbReference type="SAM" id="MobiDB-lite"/>
    </source>
</evidence>
<dbReference type="PANTHER" id="PTHR12299:SF17">
    <property type="entry name" value="AT19571P-RELATED"/>
    <property type="match status" value="1"/>
</dbReference>
<feature type="domain" description="Hyaluronan/mRNA-binding protein" evidence="4">
    <location>
        <begin position="163"/>
        <end position="267"/>
    </location>
</feature>
<feature type="region of interest" description="Disordered" evidence="3">
    <location>
        <begin position="1"/>
        <end position="246"/>
    </location>
</feature>
<evidence type="ECO:0000256" key="2">
    <source>
        <dbReference type="ARBA" id="ARBA00022490"/>
    </source>
</evidence>
<feature type="region of interest" description="Disordered" evidence="3">
    <location>
        <begin position="283"/>
        <end position="379"/>
    </location>
</feature>
<dbReference type="SMART" id="SM01233">
    <property type="entry name" value="HABP4_PAI-RBP1"/>
    <property type="match status" value="1"/>
</dbReference>
<feature type="compositionally biased region" description="Low complexity" evidence="3">
    <location>
        <begin position="123"/>
        <end position="133"/>
    </location>
</feature>
<feature type="compositionally biased region" description="Low complexity" evidence="3">
    <location>
        <begin position="210"/>
        <end position="230"/>
    </location>
</feature>
<dbReference type="RefSeq" id="XP_062789099.1">
    <property type="nucleotide sequence ID" value="XM_062933048.1"/>
</dbReference>
<proteinExistence type="predicted"/>
<dbReference type="Pfam" id="PF04774">
    <property type="entry name" value="HABP4_PAI-RBP1"/>
    <property type="match status" value="1"/>
</dbReference>
<dbReference type="Pfam" id="PF09598">
    <property type="entry name" value="Stm1_N"/>
    <property type="match status" value="1"/>
</dbReference>
<evidence type="ECO:0000259" key="4">
    <source>
        <dbReference type="SMART" id="SM01233"/>
    </source>
</evidence>
<feature type="compositionally biased region" description="Low complexity" evidence="3">
    <location>
        <begin position="24"/>
        <end position="51"/>
    </location>
</feature>
<evidence type="ECO:0000256" key="1">
    <source>
        <dbReference type="ARBA" id="ARBA00004496"/>
    </source>
</evidence>
<organism evidence="5 6">
    <name type="scientific">Kwoniella shivajii</name>
    <dbReference type="NCBI Taxonomy" id="564305"/>
    <lineage>
        <taxon>Eukaryota</taxon>
        <taxon>Fungi</taxon>
        <taxon>Dikarya</taxon>
        <taxon>Basidiomycota</taxon>
        <taxon>Agaricomycotina</taxon>
        <taxon>Tremellomycetes</taxon>
        <taxon>Tremellales</taxon>
        <taxon>Cryptococcaceae</taxon>
        <taxon>Kwoniella</taxon>
    </lineage>
</organism>
<dbReference type="EMBL" id="CP141881">
    <property type="protein sequence ID" value="WRT64359.1"/>
    <property type="molecule type" value="Genomic_DNA"/>
</dbReference>
<protein>
    <recommendedName>
        <fullName evidence="4">Hyaluronan/mRNA-binding protein domain-containing protein</fullName>
    </recommendedName>
</protein>
<feature type="compositionally biased region" description="Low complexity" evidence="3">
    <location>
        <begin position="141"/>
        <end position="152"/>
    </location>
</feature>
<feature type="compositionally biased region" description="Basic and acidic residues" evidence="3">
    <location>
        <begin position="237"/>
        <end position="246"/>
    </location>
</feature>
<dbReference type="InterPro" id="IPR039764">
    <property type="entry name" value="HABP4/SERBP1-like"/>
</dbReference>